<name>A0AA43ZIT3_9HYPH</name>
<dbReference type="EMBL" id="JAANCM010000017">
    <property type="protein sequence ID" value="NHT78670.1"/>
    <property type="molecule type" value="Genomic_DNA"/>
</dbReference>
<dbReference type="AlphaFoldDB" id="A0AA43ZIT3"/>
<evidence type="ECO:0000256" key="1">
    <source>
        <dbReference type="SAM" id="MobiDB-lite"/>
    </source>
</evidence>
<organism evidence="2 3">
    <name type="scientific">Ferranicluibacter rubi</name>
    <dbReference type="NCBI Taxonomy" id="2715133"/>
    <lineage>
        <taxon>Bacteria</taxon>
        <taxon>Pseudomonadati</taxon>
        <taxon>Pseudomonadota</taxon>
        <taxon>Alphaproteobacteria</taxon>
        <taxon>Hyphomicrobiales</taxon>
        <taxon>Rhizobiaceae</taxon>
        <taxon>Ferranicluibacter</taxon>
    </lineage>
</organism>
<dbReference type="Proteomes" id="UP001155840">
    <property type="component" value="Unassembled WGS sequence"/>
</dbReference>
<keyword evidence="3" id="KW-1185">Reference proteome</keyword>
<evidence type="ECO:0000313" key="3">
    <source>
        <dbReference type="Proteomes" id="UP001155840"/>
    </source>
</evidence>
<evidence type="ECO:0000313" key="2">
    <source>
        <dbReference type="EMBL" id="NHT78670.1"/>
    </source>
</evidence>
<sequence>MTTMRSHDIETQAAPPTPEGSELEFTMEMLELELSLDGTAPDGDDFSDRVRAAATDLKGAFLFDLPASGLVENCERIAVLRIPRDSGTGSETIFACLEADGTSIRIEKPNERTMGLASFAQAFVDVFQRM</sequence>
<protein>
    <submittedName>
        <fullName evidence="2">Uncharacterized protein</fullName>
    </submittedName>
</protein>
<accession>A0AA43ZIT3</accession>
<gene>
    <name evidence="2" type="ORF">G8E10_23505</name>
</gene>
<feature type="region of interest" description="Disordered" evidence="1">
    <location>
        <begin position="1"/>
        <end position="21"/>
    </location>
</feature>
<feature type="compositionally biased region" description="Basic and acidic residues" evidence="1">
    <location>
        <begin position="1"/>
        <end position="10"/>
    </location>
</feature>
<proteinExistence type="predicted"/>
<reference evidence="2" key="1">
    <citation type="submission" date="2020-03" db="EMBL/GenBank/DDBJ databases">
        <title>Ferranicluibacter endophyticum gen. nov., sp. nov., a new genus isolated from Rubus ulmifolius Schott. stem.</title>
        <authorList>
            <person name="Roca-Couso R."/>
            <person name="Flores-Felix J.D."/>
            <person name="Igual J.M."/>
            <person name="Rivas R."/>
        </authorList>
    </citation>
    <scope>NUCLEOTIDE SEQUENCE</scope>
    <source>
        <strain evidence="2">CRRU44</strain>
    </source>
</reference>
<comment type="caution">
    <text evidence="2">The sequence shown here is derived from an EMBL/GenBank/DDBJ whole genome shotgun (WGS) entry which is preliminary data.</text>
</comment>